<evidence type="ECO:0000256" key="2">
    <source>
        <dbReference type="SAM" id="MobiDB-lite"/>
    </source>
</evidence>
<dbReference type="PANTHER" id="PTHR19424">
    <property type="entry name" value="HEAT SHOCK FACTOR BINDING PROTEIN 1"/>
    <property type="match status" value="1"/>
</dbReference>
<name>A0ABR1JNX8_9AGAR</name>
<proteinExistence type="inferred from homology"/>
<accession>A0ABR1JNX8</accession>
<reference evidence="3 4" key="1">
    <citation type="submission" date="2024-01" db="EMBL/GenBank/DDBJ databases">
        <title>A draft genome for the cacao thread blight pathogen Marasmiellus scandens.</title>
        <authorList>
            <person name="Baruah I.K."/>
            <person name="Leung J."/>
            <person name="Bukari Y."/>
            <person name="Amoako-Attah I."/>
            <person name="Meinhardt L.W."/>
            <person name="Bailey B.A."/>
            <person name="Cohen S.P."/>
        </authorList>
    </citation>
    <scope>NUCLEOTIDE SEQUENCE [LARGE SCALE GENOMIC DNA]</scope>
    <source>
        <strain evidence="3 4">GH-19</strain>
    </source>
</reference>
<feature type="compositionally biased region" description="Polar residues" evidence="2">
    <location>
        <begin position="34"/>
        <end position="52"/>
    </location>
</feature>
<keyword evidence="4" id="KW-1185">Reference proteome</keyword>
<dbReference type="Pfam" id="PF06825">
    <property type="entry name" value="HSBP1"/>
    <property type="match status" value="1"/>
</dbReference>
<dbReference type="PANTHER" id="PTHR19424:SF0">
    <property type="entry name" value="HEAT SHOCK FACTOR BINDING PROTEIN 1"/>
    <property type="match status" value="1"/>
</dbReference>
<evidence type="ECO:0000256" key="1">
    <source>
        <dbReference type="ARBA" id="ARBA00006349"/>
    </source>
</evidence>
<dbReference type="Gene3D" id="1.20.5.430">
    <property type="match status" value="1"/>
</dbReference>
<comment type="caution">
    <text evidence="3">The sequence shown here is derived from an EMBL/GenBank/DDBJ whole genome shotgun (WGS) entry which is preliminary data.</text>
</comment>
<dbReference type="EMBL" id="JBANRG010000012">
    <property type="protein sequence ID" value="KAK7461839.1"/>
    <property type="molecule type" value="Genomic_DNA"/>
</dbReference>
<gene>
    <name evidence="3" type="ORF">VKT23_008268</name>
</gene>
<protein>
    <recommendedName>
        <fullName evidence="5">Heat shock factor binding protein 1</fullName>
    </recommendedName>
</protein>
<sequence>MASTTGSALPLKVTPATPAKSSSQSTENDADKTPSASKSTAGTKANMGLNNISSPHELTAFVENLLENLDSKFDEMSSQILERMTQMSTRVDALEAAIQDIINGDVTTSVPPSPSPVPATIGSVGRKSTS</sequence>
<evidence type="ECO:0000313" key="3">
    <source>
        <dbReference type="EMBL" id="KAK7461839.1"/>
    </source>
</evidence>
<evidence type="ECO:0008006" key="5">
    <source>
        <dbReference type="Google" id="ProtNLM"/>
    </source>
</evidence>
<comment type="similarity">
    <text evidence="1">Belongs to the HSBP1 family.</text>
</comment>
<feature type="region of interest" description="Disordered" evidence="2">
    <location>
        <begin position="105"/>
        <end position="130"/>
    </location>
</feature>
<organism evidence="3 4">
    <name type="scientific">Marasmiellus scandens</name>
    <dbReference type="NCBI Taxonomy" id="2682957"/>
    <lineage>
        <taxon>Eukaryota</taxon>
        <taxon>Fungi</taxon>
        <taxon>Dikarya</taxon>
        <taxon>Basidiomycota</taxon>
        <taxon>Agaricomycotina</taxon>
        <taxon>Agaricomycetes</taxon>
        <taxon>Agaricomycetidae</taxon>
        <taxon>Agaricales</taxon>
        <taxon>Marasmiineae</taxon>
        <taxon>Omphalotaceae</taxon>
        <taxon>Marasmiellus</taxon>
    </lineage>
</organism>
<feature type="region of interest" description="Disordered" evidence="2">
    <location>
        <begin position="1"/>
        <end position="52"/>
    </location>
</feature>
<dbReference type="Proteomes" id="UP001498398">
    <property type="component" value="Unassembled WGS sequence"/>
</dbReference>
<dbReference type="InterPro" id="IPR009643">
    <property type="entry name" value="HS1-bd"/>
</dbReference>
<evidence type="ECO:0000313" key="4">
    <source>
        <dbReference type="Proteomes" id="UP001498398"/>
    </source>
</evidence>